<accession>A0ABN9TU20</accession>
<comment type="caution">
    <text evidence="1">The sequence shown here is derived from an EMBL/GenBank/DDBJ whole genome shotgun (WGS) entry which is preliminary data.</text>
</comment>
<reference evidence="1" key="1">
    <citation type="submission" date="2023-10" db="EMBL/GenBank/DDBJ databases">
        <authorList>
            <person name="Chen Y."/>
            <person name="Shah S."/>
            <person name="Dougan E. K."/>
            <person name="Thang M."/>
            <person name="Chan C."/>
        </authorList>
    </citation>
    <scope>NUCLEOTIDE SEQUENCE [LARGE SCALE GENOMIC DNA]</scope>
</reference>
<dbReference type="Proteomes" id="UP001189429">
    <property type="component" value="Unassembled WGS sequence"/>
</dbReference>
<protein>
    <recommendedName>
        <fullName evidence="3">Glycosyltransferase 2-like domain-containing protein</fullName>
    </recommendedName>
</protein>
<name>A0ABN9TU20_9DINO</name>
<gene>
    <name evidence="1" type="ORF">PCOR1329_LOCUS42341</name>
</gene>
<evidence type="ECO:0008006" key="3">
    <source>
        <dbReference type="Google" id="ProtNLM"/>
    </source>
</evidence>
<keyword evidence="2" id="KW-1185">Reference proteome</keyword>
<dbReference type="EMBL" id="CAUYUJ010015085">
    <property type="protein sequence ID" value="CAK0849720.1"/>
    <property type="molecule type" value="Genomic_DNA"/>
</dbReference>
<proteinExistence type="predicted"/>
<organism evidence="1 2">
    <name type="scientific">Prorocentrum cordatum</name>
    <dbReference type="NCBI Taxonomy" id="2364126"/>
    <lineage>
        <taxon>Eukaryota</taxon>
        <taxon>Sar</taxon>
        <taxon>Alveolata</taxon>
        <taxon>Dinophyceae</taxon>
        <taxon>Prorocentrales</taxon>
        <taxon>Prorocentraceae</taxon>
        <taxon>Prorocentrum</taxon>
    </lineage>
</organism>
<sequence>MGVAGPPGGPALAARALQASCWHEGFHYDFCCPGRDPACFDAEFTYERCCGPGRPPRLNLSEVPVLDLPSPQLLRRGELRGATVDLVVRTYWKAAEMVQLLLRSVEFYWPLDSGRVLVILDDSPKDAATCELLPSWATCILDPRPEVYGAFSNFTRALTTSLPGMLRKEMALLEADTYSSADYIAVLDADVVFVACGGPEILFAREPQGVVPMQYGRASGGPFRSVVKVMGLRWVAEFMDSFPQVFHRRHFEACRHFLIDRFAPGGARDRAAFHAAFLRLQREVGEVSGGAEFPSFHTVLGAYTYEFHQPEYAWAIQYGWLTGVPWRHTCPGLRIVSHVSYSSRTYVPHPVHELVEVENPATERWQMRLGPKGHWRLSDGADGTGSAGDLGSVRYTAIALDLMLSGVCAVAWRGAGGGEALKAEACGGAPNMSRLVLMNGYMRTWWGHHSPHCAGRRPELLLQEYGALLAARSFVL</sequence>
<evidence type="ECO:0000313" key="1">
    <source>
        <dbReference type="EMBL" id="CAK0849720.1"/>
    </source>
</evidence>
<evidence type="ECO:0000313" key="2">
    <source>
        <dbReference type="Proteomes" id="UP001189429"/>
    </source>
</evidence>